<protein>
    <submittedName>
        <fullName evidence="1">Uncharacterized protein</fullName>
    </submittedName>
</protein>
<dbReference type="EMBL" id="GBXM01081308">
    <property type="protein sequence ID" value="JAH27269.1"/>
    <property type="molecule type" value="Transcribed_RNA"/>
</dbReference>
<name>A0A0E9RDX3_ANGAN</name>
<reference evidence="1" key="2">
    <citation type="journal article" date="2015" name="Fish Shellfish Immunol.">
        <title>Early steps in the European eel (Anguilla anguilla)-Vibrio vulnificus interaction in the gills: Role of the RtxA13 toxin.</title>
        <authorList>
            <person name="Callol A."/>
            <person name="Pajuelo D."/>
            <person name="Ebbesson L."/>
            <person name="Teles M."/>
            <person name="MacKenzie S."/>
            <person name="Amaro C."/>
        </authorList>
    </citation>
    <scope>NUCLEOTIDE SEQUENCE</scope>
</reference>
<reference evidence="1" key="1">
    <citation type="submission" date="2014-11" db="EMBL/GenBank/DDBJ databases">
        <authorList>
            <person name="Amaro Gonzalez C."/>
        </authorList>
    </citation>
    <scope>NUCLEOTIDE SEQUENCE</scope>
</reference>
<sequence>MLLNPRIGNRCIGIQ</sequence>
<accession>A0A0E9RDX3</accession>
<evidence type="ECO:0000313" key="1">
    <source>
        <dbReference type="EMBL" id="JAH27269.1"/>
    </source>
</evidence>
<proteinExistence type="predicted"/>
<organism evidence="1">
    <name type="scientific">Anguilla anguilla</name>
    <name type="common">European freshwater eel</name>
    <name type="synonym">Muraena anguilla</name>
    <dbReference type="NCBI Taxonomy" id="7936"/>
    <lineage>
        <taxon>Eukaryota</taxon>
        <taxon>Metazoa</taxon>
        <taxon>Chordata</taxon>
        <taxon>Craniata</taxon>
        <taxon>Vertebrata</taxon>
        <taxon>Euteleostomi</taxon>
        <taxon>Actinopterygii</taxon>
        <taxon>Neopterygii</taxon>
        <taxon>Teleostei</taxon>
        <taxon>Anguilliformes</taxon>
        <taxon>Anguillidae</taxon>
        <taxon>Anguilla</taxon>
    </lineage>
</organism>